<comment type="caution">
    <text evidence="7">The sequence shown here is derived from an EMBL/GenBank/DDBJ whole genome shotgun (WGS) entry which is preliminary data.</text>
</comment>
<evidence type="ECO:0000256" key="3">
    <source>
        <dbReference type="ARBA" id="ARBA00023136"/>
    </source>
</evidence>
<evidence type="ECO:0000256" key="4">
    <source>
        <dbReference type="PIRNR" id="PIRNR005690"/>
    </source>
</evidence>
<keyword evidence="6" id="KW-0812">Transmembrane</keyword>
<evidence type="ECO:0000256" key="1">
    <source>
        <dbReference type="ARBA" id="ARBA00004141"/>
    </source>
</evidence>
<dbReference type="AlphaFoldDB" id="A0A4R6TZ61"/>
<dbReference type="PIRSF" id="PIRSF005690">
    <property type="entry name" value="GerBA"/>
    <property type="match status" value="1"/>
</dbReference>
<reference evidence="7 8" key="1">
    <citation type="submission" date="2019-03" db="EMBL/GenBank/DDBJ databases">
        <title>Genomic Encyclopedia of Type Strains, Phase IV (KMG-IV): sequencing the most valuable type-strain genomes for metagenomic binning, comparative biology and taxonomic classification.</title>
        <authorList>
            <person name="Goeker M."/>
        </authorList>
    </citation>
    <scope>NUCLEOTIDE SEQUENCE [LARGE SCALE GENOMIC DNA]</scope>
    <source>
        <strain evidence="7 8">DSM 28697</strain>
    </source>
</reference>
<dbReference type="EMBL" id="SNYJ01000020">
    <property type="protein sequence ID" value="TDQ36084.1"/>
    <property type="molecule type" value="Genomic_DNA"/>
</dbReference>
<keyword evidence="6" id="KW-1133">Transmembrane helix</keyword>
<comment type="subcellular location">
    <subcellularLocation>
        <location evidence="4">Cell membrane</location>
    </subcellularLocation>
    <subcellularLocation>
        <location evidence="1">Membrane</location>
        <topology evidence="1">Multi-pass membrane protein</topology>
    </subcellularLocation>
</comment>
<dbReference type="GO" id="GO:0005886">
    <property type="term" value="C:plasma membrane"/>
    <property type="evidence" value="ECO:0007669"/>
    <property type="project" value="UniProtKB-SubCell"/>
</dbReference>
<feature type="transmembrane region" description="Helical" evidence="6">
    <location>
        <begin position="410"/>
        <end position="435"/>
    </location>
</feature>
<dbReference type="OrthoDB" id="9772630at2"/>
<comment type="similarity">
    <text evidence="2 4">Belongs to the GerABKA family.</text>
</comment>
<accession>A0A4R6TZ61</accession>
<proteinExistence type="inferred from homology"/>
<feature type="transmembrane region" description="Helical" evidence="6">
    <location>
        <begin position="380"/>
        <end position="398"/>
    </location>
</feature>
<dbReference type="Pfam" id="PF03323">
    <property type="entry name" value="GerA"/>
    <property type="match status" value="1"/>
</dbReference>
<evidence type="ECO:0000313" key="8">
    <source>
        <dbReference type="Proteomes" id="UP000295632"/>
    </source>
</evidence>
<evidence type="ECO:0000256" key="2">
    <source>
        <dbReference type="ARBA" id="ARBA00005278"/>
    </source>
</evidence>
<dbReference type="GO" id="GO:0009847">
    <property type="term" value="P:spore germination"/>
    <property type="evidence" value="ECO:0007669"/>
    <property type="project" value="UniProtKB-UniRule"/>
</dbReference>
<dbReference type="InterPro" id="IPR050768">
    <property type="entry name" value="UPF0353/GerABKA_families"/>
</dbReference>
<dbReference type="PANTHER" id="PTHR22550:SF5">
    <property type="entry name" value="LEUCINE ZIPPER PROTEIN 4"/>
    <property type="match status" value="1"/>
</dbReference>
<dbReference type="PANTHER" id="PTHR22550">
    <property type="entry name" value="SPORE GERMINATION PROTEIN"/>
    <property type="match status" value="1"/>
</dbReference>
<dbReference type="InterPro" id="IPR004995">
    <property type="entry name" value="Spore_Ger"/>
</dbReference>
<feature type="region of interest" description="Disordered" evidence="5">
    <location>
        <begin position="471"/>
        <end position="498"/>
    </location>
</feature>
<feature type="transmembrane region" description="Helical" evidence="6">
    <location>
        <begin position="287"/>
        <end position="308"/>
    </location>
</feature>
<evidence type="ECO:0000256" key="6">
    <source>
        <dbReference type="SAM" id="Phobius"/>
    </source>
</evidence>
<evidence type="ECO:0000256" key="5">
    <source>
        <dbReference type="SAM" id="MobiDB-lite"/>
    </source>
</evidence>
<organism evidence="7 8">
    <name type="scientific">Aureibacillus halotolerans</name>
    <dbReference type="NCBI Taxonomy" id="1508390"/>
    <lineage>
        <taxon>Bacteria</taxon>
        <taxon>Bacillati</taxon>
        <taxon>Bacillota</taxon>
        <taxon>Bacilli</taxon>
        <taxon>Bacillales</taxon>
        <taxon>Bacillaceae</taxon>
        <taxon>Aureibacillus</taxon>
    </lineage>
</organism>
<dbReference type="Proteomes" id="UP000295632">
    <property type="component" value="Unassembled WGS sequence"/>
</dbReference>
<evidence type="ECO:0000313" key="7">
    <source>
        <dbReference type="EMBL" id="TDQ36084.1"/>
    </source>
</evidence>
<protein>
    <submittedName>
        <fullName evidence="7">GerA spore germination protein</fullName>
    </submittedName>
</protein>
<gene>
    <name evidence="7" type="ORF">EV213_12015</name>
</gene>
<keyword evidence="3 4" id="KW-0472">Membrane</keyword>
<name>A0A4R6TZ61_9BACI</name>
<dbReference type="RefSeq" id="WP_133581822.1">
    <property type="nucleotide sequence ID" value="NZ_SNYJ01000020.1"/>
</dbReference>
<sequence length="498" mass="55931">MGWNWLKRKKEDPIETIPDLIADLNQSHDFKHYVMPTKKNSVLLSYSKPLVDAKVLHKTLFPQIISCDFSSIEELHKLLPLEEMEVTSDPDQAEKKLMNGFVAIQMSKKDKQCLLVPAGSARARQVATAEVEFSVLGPKEAFVESLDTNLNLVRKRLPIKQLRVDELTIGRLSKSRVAVLSMDGITNEENVSMAKERLKNIDFDQINDSSYLAQMLSDNQNSIFPQFIDTERPDRVSSVLAEGKVVILLDGSPTALLAPTTLLEYFSAFEDYFLNWIVASAFRIIRLFSVSFSILATPLYVAVLTYHYEMIPRDLMPALITTRREVPFPPIIEALFLELTIELLREAGARLPTKVGQTIGIVGGIVIGTASVDAGLTSNVLLIIVALAALSSFTTPVYKMSNTIRLIRFPLLLTAQIWGLVGIAASIIFILAHLLRLKSLGRPYLEPVFPLRLVDFKDSFIRLPFTKQTKRPVQMQTSETVRFTPKKKKKSPDIDETD</sequence>
<keyword evidence="8" id="KW-1185">Reference proteome</keyword>